<accession>A0A2Z4IMB0</accession>
<name>A0A2Z4IMB0_9BACT</name>
<gene>
    <name evidence="1" type="ORF">DN752_20120</name>
</gene>
<dbReference type="Proteomes" id="UP000248688">
    <property type="component" value="Chromosome"/>
</dbReference>
<sequence length="84" mass="9781">MDTKITLSFEKETINKAKDFAKKNNISLSRLTEYLYDQITSGNYQSLEELPIADWVSQVAEGEASYIKRTDRKQLKDEFLKSKK</sequence>
<protein>
    <submittedName>
        <fullName evidence="1">Uncharacterized protein</fullName>
    </submittedName>
</protein>
<evidence type="ECO:0000313" key="1">
    <source>
        <dbReference type="EMBL" id="AWW32261.1"/>
    </source>
</evidence>
<dbReference type="Pfam" id="PF19891">
    <property type="entry name" value="DUF6364"/>
    <property type="match status" value="1"/>
</dbReference>
<dbReference type="OrthoDB" id="6198066at2"/>
<dbReference type="KEGG" id="est:DN752_20120"/>
<dbReference type="AlphaFoldDB" id="A0A2Z4IMB0"/>
<evidence type="ECO:0000313" key="2">
    <source>
        <dbReference type="Proteomes" id="UP000248688"/>
    </source>
</evidence>
<proteinExistence type="predicted"/>
<reference evidence="1 2" key="1">
    <citation type="submission" date="2018-06" db="EMBL/GenBank/DDBJ databases">
        <title>Echinicola strongylocentroti sp. nov., isolated from a sea urchin Strongylocentrotus intermedius.</title>
        <authorList>
            <person name="Bae S.S."/>
        </authorList>
    </citation>
    <scope>NUCLEOTIDE SEQUENCE [LARGE SCALE GENOMIC DNA]</scope>
    <source>
        <strain evidence="1 2">MEBiC08714</strain>
    </source>
</reference>
<keyword evidence="2" id="KW-1185">Reference proteome</keyword>
<dbReference type="RefSeq" id="WP_112785634.1">
    <property type="nucleotide sequence ID" value="NZ_CP030041.1"/>
</dbReference>
<dbReference type="EMBL" id="CP030041">
    <property type="protein sequence ID" value="AWW32261.1"/>
    <property type="molecule type" value="Genomic_DNA"/>
</dbReference>
<organism evidence="1 2">
    <name type="scientific">Echinicola strongylocentroti</name>
    <dbReference type="NCBI Taxonomy" id="1795355"/>
    <lineage>
        <taxon>Bacteria</taxon>
        <taxon>Pseudomonadati</taxon>
        <taxon>Bacteroidota</taxon>
        <taxon>Cytophagia</taxon>
        <taxon>Cytophagales</taxon>
        <taxon>Cyclobacteriaceae</taxon>
        <taxon>Echinicola</taxon>
    </lineage>
</organism>
<dbReference type="InterPro" id="IPR045944">
    <property type="entry name" value="DUF6364"/>
</dbReference>